<evidence type="ECO:0000313" key="2">
    <source>
        <dbReference type="EMBL" id="SHE54775.1"/>
    </source>
</evidence>
<dbReference type="Proteomes" id="UP000183987">
    <property type="component" value="Unassembled WGS sequence"/>
</dbReference>
<feature type="signal peptide" evidence="1">
    <location>
        <begin position="1"/>
        <end position="17"/>
    </location>
</feature>
<name>A0A1M4UDF3_LOKAT</name>
<dbReference type="Pfam" id="PF10670">
    <property type="entry name" value="DUF4198"/>
    <property type="match status" value="1"/>
</dbReference>
<dbReference type="RefSeq" id="WP_072855754.1">
    <property type="nucleotide sequence ID" value="NZ_FQUE01000001.1"/>
</dbReference>
<dbReference type="InterPro" id="IPR019613">
    <property type="entry name" value="DUF4198"/>
</dbReference>
<evidence type="ECO:0000313" key="3">
    <source>
        <dbReference type="Proteomes" id="UP000183987"/>
    </source>
</evidence>
<dbReference type="OrthoDB" id="581894at2"/>
<proteinExistence type="predicted"/>
<keyword evidence="1" id="KW-0732">Signal</keyword>
<evidence type="ECO:0008006" key="4">
    <source>
        <dbReference type="Google" id="ProtNLM"/>
    </source>
</evidence>
<dbReference type="AlphaFoldDB" id="A0A1M4UDF3"/>
<feature type="chain" id="PRO_5012296252" description="GH25 family protein" evidence="1">
    <location>
        <begin position="18"/>
        <end position="266"/>
    </location>
</feature>
<sequence>MRRLTLMLALLASPVSAHEYWLQPLDYTVNPDATLMAQIVNGSDYVGQKLPYLPQRFVRFDDVVNGTASPVAGRTGDIPAVQIPNPPEGLNVLVYQAQNATVDYKDWDTFVRFTEHKDFPGILDRHRERGFAEEAFREVYSRYSKSLVAVGDGQGADQRDGLETEIVALTNPYADDLADGMKFQLWYGDAPRANVRFEVYDRSPDGTVTQTFLKTDDQGMVTVPVQPGYTYMADAVLIREPAADLAAETGALWETLWANMTWAVPD</sequence>
<gene>
    <name evidence="2" type="ORF">SAMN05444339_101684</name>
</gene>
<evidence type="ECO:0000256" key="1">
    <source>
        <dbReference type="SAM" id="SignalP"/>
    </source>
</evidence>
<keyword evidence="3" id="KW-1185">Reference proteome</keyword>
<accession>A0A1M4UDF3</accession>
<protein>
    <recommendedName>
        <fullName evidence="4">GH25 family protein</fullName>
    </recommendedName>
</protein>
<dbReference type="EMBL" id="FQUE01000001">
    <property type="protein sequence ID" value="SHE54775.1"/>
    <property type="molecule type" value="Genomic_DNA"/>
</dbReference>
<organism evidence="2 3">
    <name type="scientific">Loktanella atrilutea</name>
    <dbReference type="NCBI Taxonomy" id="366533"/>
    <lineage>
        <taxon>Bacteria</taxon>
        <taxon>Pseudomonadati</taxon>
        <taxon>Pseudomonadota</taxon>
        <taxon>Alphaproteobacteria</taxon>
        <taxon>Rhodobacterales</taxon>
        <taxon>Roseobacteraceae</taxon>
        <taxon>Loktanella</taxon>
    </lineage>
</organism>
<dbReference type="STRING" id="366533.SAMN05444339_101684"/>
<reference evidence="3" key="1">
    <citation type="submission" date="2016-11" db="EMBL/GenBank/DDBJ databases">
        <authorList>
            <person name="Varghese N."/>
            <person name="Submissions S."/>
        </authorList>
    </citation>
    <scope>NUCLEOTIDE SEQUENCE [LARGE SCALE GENOMIC DNA]</scope>
    <source>
        <strain evidence="3">DSM 29326</strain>
    </source>
</reference>